<keyword evidence="2" id="KW-1185">Reference proteome</keyword>
<accession>A0A972H0K2</accession>
<protein>
    <submittedName>
        <fullName evidence="1">DUF3604 domain-containing protein</fullName>
    </submittedName>
</protein>
<comment type="caution">
    <text evidence="1">The sequence shown here is derived from an EMBL/GenBank/DDBJ whole genome shotgun (WGS) entry which is preliminary data.</text>
</comment>
<evidence type="ECO:0000313" key="2">
    <source>
        <dbReference type="Proteomes" id="UP000641588"/>
    </source>
</evidence>
<dbReference type="Proteomes" id="UP000641588">
    <property type="component" value="Unassembled WGS sequence"/>
</dbReference>
<dbReference type="Gene3D" id="3.20.20.140">
    <property type="entry name" value="Metal-dependent hydrolases"/>
    <property type="match status" value="1"/>
</dbReference>
<reference evidence="1" key="1">
    <citation type="submission" date="2019-10" db="EMBL/GenBank/DDBJ databases">
        <title>Description of Paenibacillus glebae sp. nov.</title>
        <authorList>
            <person name="Carlier A."/>
            <person name="Qi S."/>
        </authorList>
    </citation>
    <scope>NUCLEOTIDE SEQUENCE</scope>
    <source>
        <strain evidence="1">LMG 31456</strain>
    </source>
</reference>
<sequence>MNLYWGDLHNHCGITYGFGSLENALAAAREQLDFCAIIGHAMWPDMPEKTEELEFLVDFHMKGFAKLQNNWEYVRNTVRESNVPHQFVTFQGYEIHSSEFGDHHVLSPSDELPLIQANSPAELVAGLAPLPVIAVPHHVGYTPGYRGVNWDAFSEEISPVVEVFSKHGCSMSDSSPYPYLHTMGPRDSRNTIVSALQRGKRFSFAGSTDHHAGYPGSYGDGRVAVMASEKTREAIWEALLARRTYAVTGDKIACQFTVNGAVFGSEVKDSGSRQLKLDVTACDGIEKVTVYKNGKAWSIVNGVSGGDQVQQPSSAQGRYKVRVEMGWGENKDGFVWQGSARLDGGQIVSVETCFRGQSVLAPTPEMRDNPNINALGNKLISSSDNGAEWTCTTFKNPSTQHPQTAALIFEIDGDINSNLVVEANGQTFAHSIGELLTGSRSAHLETYNSEAVLFHRAVPESEYCFQGEWSDDQKETDCDAYHVEIKQWNGQCAWISPVFVLA</sequence>
<dbReference type="RefSeq" id="WP_171652193.1">
    <property type="nucleotide sequence ID" value="NZ_WHOD01000052.1"/>
</dbReference>
<dbReference type="InterPro" id="IPR022028">
    <property type="entry name" value="DUF3604"/>
</dbReference>
<dbReference type="AlphaFoldDB" id="A0A972H0K2"/>
<dbReference type="SUPFAM" id="SSF89550">
    <property type="entry name" value="PHP domain-like"/>
    <property type="match status" value="1"/>
</dbReference>
<proteinExistence type="predicted"/>
<name>A0A972H0K2_9BACL</name>
<gene>
    <name evidence="1" type="ORF">GC093_12285</name>
</gene>
<dbReference type="EMBL" id="WHOD01000052">
    <property type="protein sequence ID" value="NOU93991.1"/>
    <property type="molecule type" value="Genomic_DNA"/>
</dbReference>
<dbReference type="InterPro" id="IPR016195">
    <property type="entry name" value="Pol/histidinol_Pase-like"/>
</dbReference>
<organism evidence="1 2">
    <name type="scientific">Paenibacillus foliorum</name>
    <dbReference type="NCBI Taxonomy" id="2654974"/>
    <lineage>
        <taxon>Bacteria</taxon>
        <taxon>Bacillati</taxon>
        <taxon>Bacillota</taxon>
        <taxon>Bacilli</taxon>
        <taxon>Bacillales</taxon>
        <taxon>Paenibacillaceae</taxon>
        <taxon>Paenibacillus</taxon>
    </lineage>
</organism>
<dbReference type="Pfam" id="PF12228">
    <property type="entry name" value="DUF3604"/>
    <property type="match status" value="1"/>
</dbReference>
<evidence type="ECO:0000313" key="1">
    <source>
        <dbReference type="EMBL" id="NOU93991.1"/>
    </source>
</evidence>